<dbReference type="GO" id="GO:0005737">
    <property type="term" value="C:cytoplasm"/>
    <property type="evidence" value="ECO:0007669"/>
    <property type="project" value="UniProtKB-SubCell"/>
</dbReference>
<keyword evidence="7" id="KW-1133">Transmembrane helix</keyword>
<organism evidence="8 9">
    <name type="scientific">Glareola pratincola</name>
    <name type="common">Collared pratincole</name>
    <name type="synonym">Hirundo pratincola</name>
    <dbReference type="NCBI Taxonomy" id="43316"/>
    <lineage>
        <taxon>Eukaryota</taxon>
        <taxon>Metazoa</taxon>
        <taxon>Chordata</taxon>
        <taxon>Craniata</taxon>
        <taxon>Vertebrata</taxon>
        <taxon>Euteleostomi</taxon>
        <taxon>Archelosauria</taxon>
        <taxon>Archosauria</taxon>
        <taxon>Dinosauria</taxon>
        <taxon>Saurischia</taxon>
        <taxon>Theropoda</taxon>
        <taxon>Coelurosauria</taxon>
        <taxon>Aves</taxon>
        <taxon>Neognathae</taxon>
        <taxon>Neoaves</taxon>
        <taxon>Charadriiformes</taxon>
        <taxon>Glareolidae</taxon>
        <taxon>Glareola</taxon>
    </lineage>
</organism>
<keyword evidence="2" id="KW-0813">Transport</keyword>
<evidence type="ECO:0000256" key="2">
    <source>
        <dbReference type="ARBA" id="ARBA00022448"/>
    </source>
</evidence>
<proteinExistence type="predicted"/>
<dbReference type="AlphaFoldDB" id="A0A7L4M8T2"/>
<evidence type="ECO:0000256" key="3">
    <source>
        <dbReference type="ARBA" id="ARBA00022490"/>
    </source>
</evidence>
<feature type="non-terminal residue" evidence="8">
    <location>
        <position position="1"/>
    </location>
</feature>
<dbReference type="PANTHER" id="PTHR10527">
    <property type="entry name" value="IMPORTIN BETA"/>
    <property type="match status" value="1"/>
</dbReference>
<feature type="compositionally biased region" description="Acidic residues" evidence="6">
    <location>
        <begin position="226"/>
        <end position="244"/>
    </location>
</feature>
<dbReference type="GO" id="GO:0006606">
    <property type="term" value="P:protein import into nucleus"/>
    <property type="evidence" value="ECO:0007669"/>
    <property type="project" value="InterPro"/>
</dbReference>
<comment type="subcellular location">
    <subcellularLocation>
        <location evidence="1">Cytoplasm</location>
    </subcellularLocation>
</comment>
<feature type="region of interest" description="Disordered" evidence="6">
    <location>
        <begin position="202"/>
        <end position="250"/>
    </location>
</feature>
<sequence length="250" mass="28489">GILITTIASKGELQNWPELLPKLCSLLDSEDYNTCEGAFGALQKICEDSAEILDSDVLDRPLNIMIPKFLQFFKHSSPKISVKFRKDYVQTKQINCWFCSCTQALKVDKTEVTLDNLGLLSSLPICCLEFHDTSLGRRVLIQHWTSKNCSYLVLKTGLNFFFVILTCIIFCCRLIPVLVNGMKYSEIDIILLKGDVEEDEAIPDSEQDIRPRFHRSRTVAQQHEEDGIEDDDDDDDELDDDDAISDWNLS</sequence>
<evidence type="ECO:0000313" key="9">
    <source>
        <dbReference type="Proteomes" id="UP000583049"/>
    </source>
</evidence>
<feature type="non-terminal residue" evidence="8">
    <location>
        <position position="250"/>
    </location>
</feature>
<dbReference type="InterPro" id="IPR011989">
    <property type="entry name" value="ARM-like"/>
</dbReference>
<evidence type="ECO:0000256" key="7">
    <source>
        <dbReference type="SAM" id="Phobius"/>
    </source>
</evidence>
<keyword evidence="5" id="KW-0653">Protein transport</keyword>
<keyword evidence="4" id="KW-0677">Repeat</keyword>
<accession>A0A7L4M8T2</accession>
<feature type="transmembrane region" description="Helical" evidence="7">
    <location>
        <begin position="158"/>
        <end position="179"/>
    </location>
</feature>
<protein>
    <submittedName>
        <fullName evidence="8">TNPO1 protein</fullName>
    </submittedName>
</protein>
<dbReference type="Gene3D" id="1.25.10.10">
    <property type="entry name" value="Leucine-rich Repeat Variant"/>
    <property type="match status" value="1"/>
</dbReference>
<evidence type="ECO:0000256" key="4">
    <source>
        <dbReference type="ARBA" id="ARBA00022737"/>
    </source>
</evidence>
<evidence type="ECO:0000256" key="1">
    <source>
        <dbReference type="ARBA" id="ARBA00004496"/>
    </source>
</evidence>
<dbReference type="Proteomes" id="UP000583049">
    <property type="component" value="Unassembled WGS sequence"/>
</dbReference>
<dbReference type="InterPro" id="IPR016024">
    <property type="entry name" value="ARM-type_fold"/>
</dbReference>
<reference evidence="8 9" key="1">
    <citation type="submission" date="2019-09" db="EMBL/GenBank/DDBJ databases">
        <title>Bird 10,000 Genomes (B10K) Project - Family phase.</title>
        <authorList>
            <person name="Zhang G."/>
        </authorList>
    </citation>
    <scope>NUCLEOTIDE SEQUENCE [LARGE SCALE GENOMIC DNA]</scope>
    <source>
        <strain evidence="8">B10K-CU-031-08</strain>
        <tissue evidence="8">Muscle</tissue>
    </source>
</reference>
<evidence type="ECO:0000256" key="5">
    <source>
        <dbReference type="ARBA" id="ARBA00022927"/>
    </source>
</evidence>
<evidence type="ECO:0000313" key="8">
    <source>
        <dbReference type="EMBL" id="NXY74056.1"/>
    </source>
</evidence>
<keyword evidence="7" id="KW-0812">Transmembrane</keyword>
<dbReference type="SUPFAM" id="SSF48371">
    <property type="entry name" value="ARM repeat"/>
    <property type="match status" value="1"/>
</dbReference>
<name>A0A7L4M8T2_GLAPT</name>
<evidence type="ECO:0000256" key="6">
    <source>
        <dbReference type="SAM" id="MobiDB-lite"/>
    </source>
</evidence>
<dbReference type="InterPro" id="IPR040122">
    <property type="entry name" value="Importin_beta"/>
</dbReference>
<comment type="caution">
    <text evidence="8">The sequence shown here is derived from an EMBL/GenBank/DDBJ whole genome shotgun (WGS) entry which is preliminary data.</text>
</comment>
<keyword evidence="3" id="KW-0963">Cytoplasm</keyword>
<keyword evidence="7" id="KW-0472">Membrane</keyword>
<dbReference type="EMBL" id="VWPO01001593">
    <property type="protein sequence ID" value="NXY74056.1"/>
    <property type="molecule type" value="Genomic_DNA"/>
</dbReference>
<gene>
    <name evidence="8" type="primary">Tnpo1</name>
    <name evidence="8" type="ORF">GLAPRA_R11065</name>
</gene>
<keyword evidence="9" id="KW-1185">Reference proteome</keyword>